<protein>
    <submittedName>
        <fullName evidence="1">Protein CBG26390</fullName>
    </submittedName>
</protein>
<name>B6IFE9_CAEBR</name>
<dbReference type="EMBL" id="HE601244">
    <property type="protein sequence ID" value="CAR98629.1"/>
    <property type="molecule type" value="Genomic_DNA"/>
</dbReference>
<evidence type="ECO:0000313" key="2">
    <source>
        <dbReference type="Proteomes" id="UP000008549"/>
    </source>
</evidence>
<reference evidence="1 2" key="2">
    <citation type="journal article" date="2011" name="PLoS Genet.">
        <title>Caenorhabditis briggsae recombinant inbred line genotypes reveal inter-strain incompatibility and the evolution of recombination.</title>
        <authorList>
            <person name="Ross J.A."/>
            <person name="Koboldt D.C."/>
            <person name="Staisch J.E."/>
            <person name="Chamberlin H.M."/>
            <person name="Gupta B.P."/>
            <person name="Miller R.D."/>
            <person name="Baird S.E."/>
            <person name="Haag E.S."/>
        </authorList>
    </citation>
    <scope>NUCLEOTIDE SEQUENCE [LARGE SCALE GENOMIC DNA]</scope>
    <source>
        <strain evidence="1 2">AF16</strain>
    </source>
</reference>
<dbReference type="GeneID" id="68917868"/>
<dbReference type="HOGENOM" id="CLU_2294178_0_0_1"/>
<dbReference type="CTD" id="68917868"/>
<evidence type="ECO:0000313" key="1">
    <source>
        <dbReference type="EMBL" id="CAR98629.1"/>
    </source>
</evidence>
<reference evidence="1 2" key="1">
    <citation type="journal article" date="2003" name="PLoS Biol.">
        <title>The genome sequence of Caenorhabditis briggsae: a platform for comparative genomics.</title>
        <authorList>
            <person name="Stein L.D."/>
            <person name="Bao Z."/>
            <person name="Blasiar D."/>
            <person name="Blumenthal T."/>
            <person name="Brent M.R."/>
            <person name="Chen N."/>
            <person name="Chinwalla A."/>
            <person name="Clarke L."/>
            <person name="Clee C."/>
            <person name="Coghlan A."/>
            <person name="Coulson A."/>
            <person name="D'Eustachio P."/>
            <person name="Fitch D.H."/>
            <person name="Fulton L.A."/>
            <person name="Fulton R.E."/>
            <person name="Griffiths-Jones S."/>
            <person name="Harris T.W."/>
            <person name="Hillier L.W."/>
            <person name="Kamath R."/>
            <person name="Kuwabara P.E."/>
            <person name="Mardis E.R."/>
            <person name="Marra M.A."/>
            <person name="Miner T.L."/>
            <person name="Minx P."/>
            <person name="Mullikin J.C."/>
            <person name="Plumb R.W."/>
            <person name="Rogers J."/>
            <person name="Schein J.E."/>
            <person name="Sohrmann M."/>
            <person name="Spieth J."/>
            <person name="Stajich J.E."/>
            <person name="Wei C."/>
            <person name="Willey D."/>
            <person name="Wilson R.K."/>
            <person name="Durbin R."/>
            <person name="Waterston R.H."/>
        </authorList>
    </citation>
    <scope>NUCLEOTIDE SEQUENCE [LARGE SCALE GENOMIC DNA]</scope>
    <source>
        <strain evidence="1 2">AF16</strain>
    </source>
</reference>
<keyword evidence="2" id="KW-1185">Reference proteome</keyword>
<organism evidence="1 2">
    <name type="scientific">Caenorhabditis briggsae</name>
    <dbReference type="NCBI Taxonomy" id="6238"/>
    <lineage>
        <taxon>Eukaryota</taxon>
        <taxon>Metazoa</taxon>
        <taxon>Ecdysozoa</taxon>
        <taxon>Nematoda</taxon>
        <taxon>Chromadorea</taxon>
        <taxon>Rhabditida</taxon>
        <taxon>Rhabditina</taxon>
        <taxon>Rhabditomorpha</taxon>
        <taxon>Rhabditoidea</taxon>
        <taxon>Rhabditidae</taxon>
        <taxon>Peloderinae</taxon>
        <taxon>Caenorhabditis</taxon>
    </lineage>
</organism>
<dbReference type="AlphaFoldDB" id="B6IFE9"/>
<sequence>MCRIGLEPHWYWQKWRGQTNRFFLSLFLDTVHLHFNFVSVLLPPFLSLSLHPHTETDPICAKFNTLASLKSYENFQNFAYLVMFCAFRDQRTYKNSTVLLC</sequence>
<gene>
    <name evidence="1" type="ORF">CBG26390</name>
    <name evidence="1" type="ORF">CBG_26390</name>
</gene>
<dbReference type="KEGG" id="cbr:CBG_26390"/>
<dbReference type="InParanoid" id="B6IFE9"/>
<dbReference type="Proteomes" id="UP000008549">
    <property type="component" value="Unassembled WGS sequence"/>
</dbReference>
<proteinExistence type="predicted"/>
<accession>B6IFE9</accession>
<dbReference type="RefSeq" id="XP_045098200.1">
    <property type="nucleotide sequence ID" value="XM_045235719.1"/>
</dbReference>